<evidence type="ECO:0000313" key="1">
    <source>
        <dbReference type="EMBL" id="EGU83596.1"/>
    </source>
</evidence>
<protein>
    <submittedName>
        <fullName evidence="1">Uncharacterized protein</fullName>
    </submittedName>
</protein>
<organism evidence="1">
    <name type="scientific">Fusarium oxysporum (strain Fo5176)</name>
    <name type="common">Fusarium vascular wilt</name>
    <dbReference type="NCBI Taxonomy" id="660025"/>
    <lineage>
        <taxon>Eukaryota</taxon>
        <taxon>Fungi</taxon>
        <taxon>Dikarya</taxon>
        <taxon>Ascomycota</taxon>
        <taxon>Pezizomycotina</taxon>
        <taxon>Sordariomycetes</taxon>
        <taxon>Hypocreomycetidae</taxon>
        <taxon>Hypocreales</taxon>
        <taxon>Nectriaceae</taxon>
        <taxon>Fusarium</taxon>
        <taxon>Fusarium oxysporum species complex</taxon>
    </lineage>
</organism>
<dbReference type="AlphaFoldDB" id="F9FHG5"/>
<comment type="caution">
    <text evidence="1">The sequence shown here is derived from an EMBL/GenBank/DDBJ whole genome shotgun (WGS) entry which is preliminary data.</text>
</comment>
<sequence length="457" mass="51913">MDPDQLEAHKETLRDISRTAYDSRVPFNSITSESHRQILDRAIRNVLSTELAQFTYAQIIDGLPIADVAWDRRLPGIMGEHIIDDHETLCPGALEKAQEYYQDWDPSNLKFDPETLETFQKAEPSSKSFNMRLIELVAVALHQIAVWLHKLEPHLHQGDIDAVTYWEMPLSETMARFPPGPTLFSHHDYLDDDIYPEGVADMVGYWAEDRILGGVTVFDRRPENPDEIPNIYFHPCRKSQTIRVYQLRDEQQQALFDFLLQDESSPLPPPLPILGDKQNRIRVDAPRALTLHHIYRDIWERRPLTIIEMRIFDRRPKDEPDYPEVGDMIRRINAQGGIPLPQTRPRSLSPTMREDTNLLCKPLLGNSALRALYSFAEKIHSVQASCRDADIFPVGMPEQKGAAVAAKAPRDILGLAISFDLVLRVALPLDGGDGDCQSREEKASRLFATLGALADAT</sequence>
<gene>
    <name evidence="1" type="ORF">FOXB_05844</name>
</gene>
<dbReference type="EMBL" id="AFQF01001829">
    <property type="protein sequence ID" value="EGU83596.1"/>
    <property type="molecule type" value="Genomic_DNA"/>
</dbReference>
<reference evidence="1" key="1">
    <citation type="journal article" date="2012" name="Mol. Plant Microbe Interact.">
        <title>A highly conserved effector in Fusarium oxysporum is required for full virulence on Arabidopsis.</title>
        <authorList>
            <person name="Thatcher L.F."/>
            <person name="Gardiner D.M."/>
            <person name="Kazan K."/>
            <person name="Manners J."/>
        </authorList>
    </citation>
    <scope>NUCLEOTIDE SEQUENCE [LARGE SCALE GENOMIC DNA]</scope>
    <source>
        <strain evidence="1">Fo5176</strain>
    </source>
</reference>
<dbReference type="PaxDb" id="5507-FOXG_09868P0"/>
<name>F9FHG5_FUSOF</name>
<accession>F9FHG5</accession>
<dbReference type="OrthoDB" id="5346581at2759"/>
<proteinExistence type="predicted"/>